<evidence type="ECO:0000256" key="5">
    <source>
        <dbReference type="SAM" id="MobiDB-lite"/>
    </source>
</evidence>
<dbReference type="AlphaFoldDB" id="A0A812K385"/>
<evidence type="ECO:0000256" key="2">
    <source>
        <dbReference type="ARBA" id="ARBA00022692"/>
    </source>
</evidence>
<evidence type="ECO:0000256" key="4">
    <source>
        <dbReference type="ARBA" id="ARBA00023136"/>
    </source>
</evidence>
<evidence type="ECO:0000313" key="6">
    <source>
        <dbReference type="EMBL" id="CAE7219856.1"/>
    </source>
</evidence>
<protein>
    <submittedName>
        <fullName evidence="6">Uncharacterized protein</fullName>
    </submittedName>
</protein>
<keyword evidence="7" id="KW-1185">Reference proteome</keyword>
<dbReference type="InterPro" id="IPR007271">
    <property type="entry name" value="Nuc_sug_transpt"/>
</dbReference>
<dbReference type="GO" id="GO:0000139">
    <property type="term" value="C:Golgi membrane"/>
    <property type="evidence" value="ECO:0007669"/>
    <property type="project" value="InterPro"/>
</dbReference>
<dbReference type="PANTHER" id="PTHR10231">
    <property type="entry name" value="NUCLEOTIDE-SUGAR TRANSMEMBRANE TRANSPORTER"/>
    <property type="match status" value="1"/>
</dbReference>
<evidence type="ECO:0000313" key="7">
    <source>
        <dbReference type="Proteomes" id="UP000649617"/>
    </source>
</evidence>
<evidence type="ECO:0000256" key="3">
    <source>
        <dbReference type="ARBA" id="ARBA00022989"/>
    </source>
</evidence>
<comment type="subcellular location">
    <subcellularLocation>
        <location evidence="1">Membrane</location>
        <topology evidence="1">Multi-pass membrane protein</topology>
    </subcellularLocation>
</comment>
<accession>A0A812K385</accession>
<sequence>MLINQNLRVGKVAVLVLEDRFCRKLRLQDNFYDYHDLALAIDTAIVSVGHTIEGNNCSLEASWLLIASVGLLLSAATGGRHHLRRCFDLRSILTFAPAGIGWAMADACEVMAVARIDPATYGVLSQGRLLSSAAAAWLFCGLRQSGLQWGILACLSFICMAYCLTPDVSRPNAERLFEWRLHHESLQITFTRHSPVLEDEAQEQLVGALFAMCKVTLSVLSSVYVEMCFKSGAGEPTRLHVQMTQVSFSSIIAATTAYLFICGVQNEDPSQFFSGQDGSWSRRTFIVAAMYCWREWICSLCVKHFDTLVKNICNAASLVVTYGFTVLVAREKDFSILKAVSTRTCEFAGFLVINYCYTRRVVPAKPTVEASRDDGFRWSEIPVPEYSNLYPTGASAEGDGFAEGWQKLLLKQSAGTASSMKKHHEESEAADKLCAGRHDDMTIVSKKWRETLRKVRESRVLQIPKIEGHSGPRKAQHIYSIHHCIDSVAPAEEPFHGFQMAGASLWLGFRVCRRFPNGLAKLVADAERGSPVARPPPSELDSEVSKASPPTSRILRVEVAGMLHDWFCVEEMNHFLRTPAFARVLRDNVARYFQVPVNRQAIYDEDGLLTSNADFRRALQRVSPKIYVYDMQDMAQELRDRTVEELQSLEAEVQLSWDAFGCGEPAATATKENYVPCKYTQQPKAAEATRRILPSQGTLSQTVSTGNLTIAMPAVGYPPKLLARGVPTRLGTVQPEALCVAGPALPVRTPRMTSVPQPPAASLPWHGTVGTYHYRTLKSPAPPSVKTVLVRASSVPMLGRCRPPAPVQAVQGLGRSTAAVHNVLRNAQGSDRRPEHKPQLRAI</sequence>
<organism evidence="6 7">
    <name type="scientific">Symbiodinium pilosum</name>
    <name type="common">Dinoflagellate</name>
    <dbReference type="NCBI Taxonomy" id="2952"/>
    <lineage>
        <taxon>Eukaryota</taxon>
        <taxon>Sar</taxon>
        <taxon>Alveolata</taxon>
        <taxon>Dinophyceae</taxon>
        <taxon>Suessiales</taxon>
        <taxon>Symbiodiniaceae</taxon>
        <taxon>Symbiodinium</taxon>
    </lineage>
</organism>
<proteinExistence type="predicted"/>
<reference evidence="6" key="1">
    <citation type="submission" date="2021-02" db="EMBL/GenBank/DDBJ databases">
        <authorList>
            <person name="Dougan E. K."/>
            <person name="Rhodes N."/>
            <person name="Thang M."/>
            <person name="Chan C."/>
        </authorList>
    </citation>
    <scope>NUCLEOTIDE SEQUENCE</scope>
</reference>
<comment type="caution">
    <text evidence="6">The sequence shown here is derived from an EMBL/GenBank/DDBJ whole genome shotgun (WGS) entry which is preliminary data.</text>
</comment>
<keyword evidence="4" id="KW-0472">Membrane</keyword>
<keyword evidence="2" id="KW-0812">Transmembrane</keyword>
<dbReference type="EMBL" id="CAJNIZ010003202">
    <property type="protein sequence ID" value="CAE7219856.1"/>
    <property type="molecule type" value="Genomic_DNA"/>
</dbReference>
<feature type="region of interest" description="Disordered" evidence="5">
    <location>
        <begin position="527"/>
        <end position="547"/>
    </location>
</feature>
<dbReference type="GO" id="GO:0015165">
    <property type="term" value="F:pyrimidine nucleotide-sugar transmembrane transporter activity"/>
    <property type="evidence" value="ECO:0007669"/>
    <property type="project" value="InterPro"/>
</dbReference>
<name>A0A812K385_SYMPI</name>
<gene>
    <name evidence="6" type="ORF">SPIL2461_LOCUS2845</name>
</gene>
<keyword evidence="3" id="KW-1133">Transmembrane helix</keyword>
<dbReference type="Pfam" id="PF04142">
    <property type="entry name" value="Nuc_sug_transp"/>
    <property type="match status" value="1"/>
</dbReference>
<dbReference type="Proteomes" id="UP000649617">
    <property type="component" value="Unassembled WGS sequence"/>
</dbReference>
<dbReference type="OrthoDB" id="408493at2759"/>
<evidence type="ECO:0000256" key="1">
    <source>
        <dbReference type="ARBA" id="ARBA00004141"/>
    </source>
</evidence>